<proteinExistence type="predicted"/>
<protein>
    <submittedName>
        <fullName evidence="2">Uncharacterized protein</fullName>
    </submittedName>
</protein>
<organism evidence="2 3">
    <name type="scientific">Actinoallomurus oryzae</name>
    <dbReference type="NCBI Taxonomy" id="502180"/>
    <lineage>
        <taxon>Bacteria</taxon>
        <taxon>Bacillati</taxon>
        <taxon>Actinomycetota</taxon>
        <taxon>Actinomycetes</taxon>
        <taxon>Streptosporangiales</taxon>
        <taxon>Thermomonosporaceae</taxon>
        <taxon>Actinoallomurus</taxon>
    </lineage>
</organism>
<dbReference type="EMBL" id="BAABHF010000010">
    <property type="protein sequence ID" value="GAA4485571.1"/>
    <property type="molecule type" value="Genomic_DNA"/>
</dbReference>
<evidence type="ECO:0000313" key="3">
    <source>
        <dbReference type="Proteomes" id="UP001500503"/>
    </source>
</evidence>
<evidence type="ECO:0000313" key="2">
    <source>
        <dbReference type="EMBL" id="GAA4485571.1"/>
    </source>
</evidence>
<accession>A0ABP8PDU3</accession>
<keyword evidence="3" id="KW-1185">Reference proteome</keyword>
<gene>
    <name evidence="2" type="ORF">GCM10023191_010430</name>
</gene>
<name>A0ABP8PDU3_9ACTN</name>
<evidence type="ECO:0000256" key="1">
    <source>
        <dbReference type="SAM" id="MobiDB-lite"/>
    </source>
</evidence>
<feature type="region of interest" description="Disordered" evidence="1">
    <location>
        <begin position="1"/>
        <end position="48"/>
    </location>
</feature>
<dbReference type="Proteomes" id="UP001500503">
    <property type="component" value="Unassembled WGS sequence"/>
</dbReference>
<reference evidence="3" key="1">
    <citation type="journal article" date="2019" name="Int. J. Syst. Evol. Microbiol.">
        <title>The Global Catalogue of Microorganisms (GCM) 10K type strain sequencing project: providing services to taxonomists for standard genome sequencing and annotation.</title>
        <authorList>
            <consortium name="The Broad Institute Genomics Platform"/>
            <consortium name="The Broad Institute Genome Sequencing Center for Infectious Disease"/>
            <person name="Wu L."/>
            <person name="Ma J."/>
        </authorList>
    </citation>
    <scope>NUCLEOTIDE SEQUENCE [LARGE SCALE GENOMIC DNA]</scope>
    <source>
        <strain evidence="3">JCM 17933</strain>
    </source>
</reference>
<sequence length="108" mass="11969">MQRQVGDADADEEKKSQRAVEQQAPATKEGFHPLQRHGPGWGEPDTSLKGSCVRGDVVRRLHIAPLWQMSWPMAYRPRHGAVTGQASFRKLSGQTRVAVTFGHQDLGP</sequence>
<comment type="caution">
    <text evidence="2">The sequence shown here is derived from an EMBL/GenBank/DDBJ whole genome shotgun (WGS) entry which is preliminary data.</text>
</comment>